<feature type="compositionally biased region" description="Polar residues" evidence="10">
    <location>
        <begin position="376"/>
        <end position="385"/>
    </location>
</feature>
<dbReference type="InterPro" id="IPR016849">
    <property type="entry name" value="Rtt109"/>
</dbReference>
<dbReference type="GO" id="GO:0005634">
    <property type="term" value="C:nucleus"/>
    <property type="evidence" value="ECO:0007669"/>
    <property type="project" value="UniProtKB-SubCell"/>
</dbReference>
<dbReference type="GO" id="GO:0006355">
    <property type="term" value="P:regulation of DNA-templated transcription"/>
    <property type="evidence" value="ECO:0007669"/>
    <property type="project" value="InterPro"/>
</dbReference>
<dbReference type="STRING" id="1220924.W2S7D6"/>
<keyword evidence="4" id="KW-0227">DNA damage</keyword>
<dbReference type="PANTHER" id="PTHR31571:SF2">
    <property type="entry name" value="HISTONE ACETYLTRANSFERASE RTT109"/>
    <property type="match status" value="1"/>
</dbReference>
<evidence type="ECO:0000313" key="12">
    <source>
        <dbReference type="Proteomes" id="UP000030752"/>
    </source>
</evidence>
<dbReference type="EC" id="2.3.1.48" evidence="2"/>
<keyword evidence="6" id="KW-0805">Transcription regulation</keyword>
<evidence type="ECO:0000256" key="9">
    <source>
        <dbReference type="ARBA" id="ARBA00048940"/>
    </source>
</evidence>
<dbReference type="PANTHER" id="PTHR31571">
    <property type="entry name" value="ALTERED INHERITANCE OF MITOCHONDRIA PROTEIN 6"/>
    <property type="match status" value="1"/>
</dbReference>
<dbReference type="EMBL" id="KB822714">
    <property type="protein sequence ID" value="ETN44540.1"/>
    <property type="molecule type" value="Genomic_DNA"/>
</dbReference>
<evidence type="ECO:0000313" key="11">
    <source>
        <dbReference type="EMBL" id="ETN44540.1"/>
    </source>
</evidence>
<evidence type="ECO:0000256" key="7">
    <source>
        <dbReference type="ARBA" id="ARBA00023163"/>
    </source>
</evidence>
<dbReference type="eggNOG" id="KOG4534">
    <property type="taxonomic scope" value="Eukaryota"/>
</dbReference>
<organism evidence="11 12">
    <name type="scientific">Cyphellophora europaea (strain CBS 101466)</name>
    <name type="common">Phialophora europaea</name>
    <dbReference type="NCBI Taxonomy" id="1220924"/>
    <lineage>
        <taxon>Eukaryota</taxon>
        <taxon>Fungi</taxon>
        <taxon>Dikarya</taxon>
        <taxon>Ascomycota</taxon>
        <taxon>Pezizomycotina</taxon>
        <taxon>Eurotiomycetes</taxon>
        <taxon>Chaetothyriomycetidae</taxon>
        <taxon>Chaetothyriales</taxon>
        <taxon>Cyphellophoraceae</taxon>
        <taxon>Cyphellophora</taxon>
    </lineage>
</organism>
<dbReference type="Proteomes" id="UP000030752">
    <property type="component" value="Unassembled WGS sequence"/>
</dbReference>
<keyword evidence="7" id="KW-0804">Transcription</keyword>
<evidence type="ECO:0000256" key="4">
    <source>
        <dbReference type="ARBA" id="ARBA00022763"/>
    </source>
</evidence>
<dbReference type="SMART" id="SM01250">
    <property type="entry name" value="KAT11"/>
    <property type="match status" value="1"/>
</dbReference>
<proteinExistence type="predicted"/>
<accession>W2S7D6</accession>
<dbReference type="HOGENOM" id="CLU_511984_0_0_1"/>
<evidence type="ECO:0000256" key="8">
    <source>
        <dbReference type="ARBA" id="ARBA00023242"/>
    </source>
</evidence>
<feature type="compositionally biased region" description="Basic and acidic residues" evidence="10">
    <location>
        <begin position="395"/>
        <end position="406"/>
    </location>
</feature>
<evidence type="ECO:0000256" key="2">
    <source>
        <dbReference type="ARBA" id="ARBA00013184"/>
    </source>
</evidence>
<keyword evidence="5" id="KW-0007">Acetylation</keyword>
<evidence type="ECO:0000256" key="5">
    <source>
        <dbReference type="ARBA" id="ARBA00022990"/>
    </source>
</evidence>
<dbReference type="Pfam" id="PF08214">
    <property type="entry name" value="HAT_KAT11"/>
    <property type="match status" value="1"/>
</dbReference>
<dbReference type="InterPro" id="IPR013178">
    <property type="entry name" value="Histone_AcTrfase_Rtt109/CBP"/>
</dbReference>
<keyword evidence="3" id="KW-0808">Transferase</keyword>
<dbReference type="PROSITE" id="PS51728">
    <property type="entry name" value="RTT109_HAT"/>
    <property type="match status" value="1"/>
</dbReference>
<dbReference type="OrthoDB" id="3361892at2759"/>
<dbReference type="RefSeq" id="XP_008713103.1">
    <property type="nucleotide sequence ID" value="XM_008714881.1"/>
</dbReference>
<keyword evidence="12" id="KW-1185">Reference proteome</keyword>
<evidence type="ECO:0000256" key="6">
    <source>
        <dbReference type="ARBA" id="ARBA00023015"/>
    </source>
</evidence>
<sequence>MESPHSLSTRLADALPRDVAITAQHLSTPPTKTSPIFSAAPGQPEETTFCESHFLTLATPKTESRGEILIFAIEILIFTTPALTTVFVSKADSTGYSSLLQVPKDYPSITRSTVEAFIRFLLDPRLTESRVTLSLFARSQDQYLFPGSIENVEKHVLDDRQLIKWWCRVLDAVWRPYDAGTADQQISAHVLVPGTEGAETRSFFPPSIHQDGRDAPRWSHYYPVKLLTVDDSLPPRCLIPRLPDDPKARFLNDLDGDYIGEDGHWRNVRSLDQFWEFMSYRQECSAGRLVGFIWVTFVRPQLLLAKADDAAKSISTTLASQISDGSVLPTPEDSQRRSMVDLPPAIADELATPERPKSPPPSSPPSAEAATKDESQAGQSQTVVGTTEEVVNAVDGRETEPCRPVDVRWPASTRGQVVTDLDTYDELLESLLRLDFAGQQLAAESTDKWVALVKKQTETQDFGASILGKATPAKSLGTATANGSISAPQVTTLTGVRKKRKVEDAAPAVSVVGDLTSPSATVLSAGLVRKKPKTG</sequence>
<comment type="catalytic activity">
    <reaction evidence="9">
        <text>L-lysyl-[histone] + acetyl-CoA = N(6)-acetyl-L-lysyl-[histone] + CoA + H(+)</text>
        <dbReference type="Rhea" id="RHEA:21992"/>
        <dbReference type="Rhea" id="RHEA-COMP:9845"/>
        <dbReference type="Rhea" id="RHEA-COMP:11338"/>
        <dbReference type="ChEBI" id="CHEBI:15378"/>
        <dbReference type="ChEBI" id="CHEBI:29969"/>
        <dbReference type="ChEBI" id="CHEBI:57287"/>
        <dbReference type="ChEBI" id="CHEBI:57288"/>
        <dbReference type="ChEBI" id="CHEBI:61930"/>
        <dbReference type="EC" id="2.3.1.48"/>
    </reaction>
    <physiologicalReaction direction="left-to-right" evidence="9">
        <dbReference type="Rhea" id="RHEA:21993"/>
    </physiologicalReaction>
</comment>
<reference evidence="11 12" key="1">
    <citation type="submission" date="2013-03" db="EMBL/GenBank/DDBJ databases">
        <title>The Genome Sequence of Phialophora europaea CBS 101466.</title>
        <authorList>
            <consortium name="The Broad Institute Genomics Platform"/>
            <person name="Cuomo C."/>
            <person name="de Hoog S."/>
            <person name="Gorbushina A."/>
            <person name="Walker B."/>
            <person name="Young S.K."/>
            <person name="Zeng Q."/>
            <person name="Gargeya S."/>
            <person name="Fitzgerald M."/>
            <person name="Haas B."/>
            <person name="Abouelleil A."/>
            <person name="Allen A.W."/>
            <person name="Alvarado L."/>
            <person name="Arachchi H.M."/>
            <person name="Berlin A.M."/>
            <person name="Chapman S.B."/>
            <person name="Gainer-Dewar J."/>
            <person name="Goldberg J."/>
            <person name="Griggs A."/>
            <person name="Gujja S."/>
            <person name="Hansen M."/>
            <person name="Howarth C."/>
            <person name="Imamovic A."/>
            <person name="Ireland A."/>
            <person name="Larimer J."/>
            <person name="McCowan C."/>
            <person name="Murphy C."/>
            <person name="Pearson M."/>
            <person name="Poon T.W."/>
            <person name="Priest M."/>
            <person name="Roberts A."/>
            <person name="Saif S."/>
            <person name="Shea T."/>
            <person name="Sisk P."/>
            <person name="Sykes S."/>
            <person name="Wortman J."/>
            <person name="Nusbaum C."/>
            <person name="Birren B."/>
        </authorList>
    </citation>
    <scope>NUCLEOTIDE SEQUENCE [LARGE SCALE GENOMIC DNA]</scope>
    <source>
        <strain evidence="11 12">CBS 101466</strain>
    </source>
</reference>
<comment type="subcellular location">
    <subcellularLocation>
        <location evidence="1">Nucleus</location>
    </subcellularLocation>
</comment>
<feature type="region of interest" description="Disordered" evidence="10">
    <location>
        <begin position="350"/>
        <end position="406"/>
    </location>
</feature>
<dbReference type="InParanoid" id="W2S7D6"/>
<dbReference type="AlphaFoldDB" id="W2S7D6"/>
<dbReference type="InterPro" id="IPR051236">
    <property type="entry name" value="HAT_RTT109-like"/>
</dbReference>
<gene>
    <name evidence="11" type="ORF">HMPREF1541_10210</name>
</gene>
<name>W2S7D6_CYPE1</name>
<dbReference type="GO" id="GO:0032931">
    <property type="term" value="F:histone H3K56 acetyltransferase activity"/>
    <property type="evidence" value="ECO:0007669"/>
    <property type="project" value="TreeGrafter"/>
</dbReference>
<keyword evidence="8" id="KW-0539">Nucleus</keyword>
<dbReference type="GO" id="GO:0006974">
    <property type="term" value="P:DNA damage response"/>
    <property type="evidence" value="ECO:0007669"/>
    <property type="project" value="UniProtKB-KW"/>
</dbReference>
<dbReference type="VEuPathDB" id="FungiDB:HMPREF1541_10210"/>
<dbReference type="GeneID" id="19977549"/>
<protein>
    <recommendedName>
        <fullName evidence="2">histone acetyltransferase</fullName>
        <ecNumber evidence="2">2.3.1.48</ecNumber>
    </recommendedName>
</protein>
<evidence type="ECO:0000256" key="1">
    <source>
        <dbReference type="ARBA" id="ARBA00004123"/>
    </source>
</evidence>
<evidence type="ECO:0000256" key="10">
    <source>
        <dbReference type="SAM" id="MobiDB-lite"/>
    </source>
</evidence>
<evidence type="ECO:0000256" key="3">
    <source>
        <dbReference type="ARBA" id="ARBA00022679"/>
    </source>
</evidence>